<organism evidence="1 2">
    <name type="scientific">Evansella caseinilytica</name>
    <dbReference type="NCBI Taxonomy" id="1503961"/>
    <lineage>
        <taxon>Bacteria</taxon>
        <taxon>Bacillati</taxon>
        <taxon>Bacillota</taxon>
        <taxon>Bacilli</taxon>
        <taxon>Bacillales</taxon>
        <taxon>Bacillaceae</taxon>
        <taxon>Evansella</taxon>
    </lineage>
</organism>
<evidence type="ECO:0000313" key="2">
    <source>
        <dbReference type="Proteomes" id="UP000198935"/>
    </source>
</evidence>
<protein>
    <submittedName>
        <fullName evidence="1">Uncharacterized protein</fullName>
    </submittedName>
</protein>
<sequence length="68" mass="7769">MHSFKVGYEWGSRSQDGDIPPLLTGREWYLSGIGGWRHSAVTHKCNLTVLRRVNLHRVHRVTADAGRE</sequence>
<dbReference type="Proteomes" id="UP000198935">
    <property type="component" value="Unassembled WGS sequence"/>
</dbReference>
<dbReference type="EMBL" id="FNPI01000001">
    <property type="protein sequence ID" value="SDY18842.1"/>
    <property type="molecule type" value="Genomic_DNA"/>
</dbReference>
<evidence type="ECO:0000313" key="1">
    <source>
        <dbReference type="EMBL" id="SDY18842.1"/>
    </source>
</evidence>
<accession>A0A1H3HTT4</accession>
<proteinExistence type="predicted"/>
<dbReference type="AlphaFoldDB" id="A0A1H3HTT4"/>
<reference evidence="2" key="1">
    <citation type="submission" date="2016-10" db="EMBL/GenBank/DDBJ databases">
        <authorList>
            <person name="Varghese N."/>
            <person name="Submissions S."/>
        </authorList>
    </citation>
    <scope>NUCLEOTIDE SEQUENCE [LARGE SCALE GENOMIC DNA]</scope>
    <source>
        <strain evidence="2">SP</strain>
    </source>
</reference>
<keyword evidence="2" id="KW-1185">Reference proteome</keyword>
<name>A0A1H3HTT4_9BACI</name>
<gene>
    <name evidence="1" type="ORF">SAMN05421736_101612</name>
</gene>